<evidence type="ECO:0000313" key="1">
    <source>
        <dbReference type="EMBL" id="CAH2210592.1"/>
    </source>
</evidence>
<gene>
    <name evidence="1" type="primary">jg477</name>
    <name evidence="1" type="ORF">PAEG_LOCUS2482</name>
</gene>
<dbReference type="AlphaFoldDB" id="A0A8S4QJC5"/>
<feature type="non-terminal residue" evidence="1">
    <location>
        <position position="1"/>
    </location>
</feature>
<comment type="caution">
    <text evidence="1">The sequence shown here is derived from an EMBL/GenBank/DDBJ whole genome shotgun (WGS) entry which is preliminary data.</text>
</comment>
<dbReference type="Proteomes" id="UP000838756">
    <property type="component" value="Unassembled WGS sequence"/>
</dbReference>
<name>A0A8S4QJC5_9NEOP</name>
<keyword evidence="2" id="KW-1185">Reference proteome</keyword>
<sequence>LAIIMFKINISQPHSQSGLKKKHKGHKRILEVKINLL</sequence>
<reference evidence="1" key="1">
    <citation type="submission" date="2022-03" db="EMBL/GenBank/DDBJ databases">
        <authorList>
            <person name="Lindestad O."/>
        </authorList>
    </citation>
    <scope>NUCLEOTIDE SEQUENCE</scope>
</reference>
<protein>
    <submittedName>
        <fullName evidence="1">Jg477 protein</fullName>
    </submittedName>
</protein>
<proteinExistence type="predicted"/>
<organism evidence="1 2">
    <name type="scientific">Pararge aegeria aegeria</name>
    <dbReference type="NCBI Taxonomy" id="348720"/>
    <lineage>
        <taxon>Eukaryota</taxon>
        <taxon>Metazoa</taxon>
        <taxon>Ecdysozoa</taxon>
        <taxon>Arthropoda</taxon>
        <taxon>Hexapoda</taxon>
        <taxon>Insecta</taxon>
        <taxon>Pterygota</taxon>
        <taxon>Neoptera</taxon>
        <taxon>Endopterygota</taxon>
        <taxon>Lepidoptera</taxon>
        <taxon>Glossata</taxon>
        <taxon>Ditrysia</taxon>
        <taxon>Papilionoidea</taxon>
        <taxon>Nymphalidae</taxon>
        <taxon>Satyrinae</taxon>
        <taxon>Satyrini</taxon>
        <taxon>Parargina</taxon>
        <taxon>Pararge</taxon>
    </lineage>
</organism>
<accession>A0A8S4QJC5</accession>
<dbReference type="EMBL" id="CAKXAJ010007908">
    <property type="protein sequence ID" value="CAH2210592.1"/>
    <property type="molecule type" value="Genomic_DNA"/>
</dbReference>
<evidence type="ECO:0000313" key="2">
    <source>
        <dbReference type="Proteomes" id="UP000838756"/>
    </source>
</evidence>